<dbReference type="PANTHER" id="PTHR15348">
    <property type="entry name" value="AT-RICH INTERACTIVE DOMAIN-CONTAINING PROTEIN ARID DOMAIN- CONTAINING PROTEIN DEAD RINGER PROTEIN B-CELL REGULATOR OF IGH TRANSCRIPTION BRIGHT"/>
    <property type="match status" value="1"/>
</dbReference>
<feature type="region of interest" description="Disordered" evidence="5">
    <location>
        <begin position="279"/>
        <end position="314"/>
    </location>
</feature>
<comment type="caution">
    <text evidence="7">The sequence shown here is derived from an EMBL/GenBank/DDBJ whole genome shotgun (WGS) entry which is preliminary data.</text>
</comment>
<keyword evidence="2" id="KW-0238">DNA-binding</keyword>
<dbReference type="PANTHER" id="PTHR15348:SF0">
    <property type="entry name" value="PROTEIN DEAD RINGER"/>
    <property type="match status" value="1"/>
</dbReference>
<reference evidence="7" key="1">
    <citation type="submission" date="2022-03" db="EMBL/GenBank/DDBJ databases">
        <title>Draft genome sequence of Aduncisulcus paluster, a free-living microaerophilic Fornicata.</title>
        <authorList>
            <person name="Yuyama I."/>
            <person name="Kume K."/>
            <person name="Tamura T."/>
            <person name="Inagaki Y."/>
            <person name="Hashimoto T."/>
        </authorList>
    </citation>
    <scope>NUCLEOTIDE SEQUENCE</scope>
    <source>
        <strain evidence="7">NY0171</strain>
    </source>
</reference>
<dbReference type="Pfam" id="PF01388">
    <property type="entry name" value="ARID"/>
    <property type="match status" value="1"/>
</dbReference>
<dbReference type="SUPFAM" id="SSF52047">
    <property type="entry name" value="RNI-like"/>
    <property type="match status" value="1"/>
</dbReference>
<feature type="domain" description="ARID" evidence="6">
    <location>
        <begin position="20"/>
        <end position="113"/>
    </location>
</feature>
<evidence type="ECO:0000256" key="1">
    <source>
        <dbReference type="ARBA" id="ARBA00023015"/>
    </source>
</evidence>
<dbReference type="Gene3D" id="1.10.150.60">
    <property type="entry name" value="ARID DNA-binding domain"/>
    <property type="match status" value="1"/>
</dbReference>
<name>A0ABQ5K2F6_9EUKA</name>
<feature type="region of interest" description="Disordered" evidence="5">
    <location>
        <begin position="193"/>
        <end position="212"/>
    </location>
</feature>
<proteinExistence type="predicted"/>
<protein>
    <recommendedName>
        <fullName evidence="6">ARID domain-containing protein</fullName>
    </recommendedName>
</protein>
<dbReference type="CDD" id="cd16100">
    <property type="entry name" value="ARID"/>
    <property type="match status" value="1"/>
</dbReference>
<dbReference type="EMBL" id="BQXS01012644">
    <property type="protein sequence ID" value="GKT26256.1"/>
    <property type="molecule type" value="Genomic_DNA"/>
</dbReference>
<keyword evidence="8" id="KW-1185">Reference proteome</keyword>
<gene>
    <name evidence="7" type="ORF">ADUPG1_013295</name>
</gene>
<feature type="compositionally biased region" description="Low complexity" evidence="5">
    <location>
        <begin position="296"/>
        <end position="314"/>
    </location>
</feature>
<dbReference type="PROSITE" id="PS51011">
    <property type="entry name" value="ARID"/>
    <property type="match status" value="1"/>
</dbReference>
<evidence type="ECO:0000256" key="5">
    <source>
        <dbReference type="SAM" id="MobiDB-lite"/>
    </source>
</evidence>
<dbReference type="SMART" id="SM00501">
    <property type="entry name" value="BRIGHT"/>
    <property type="match status" value="1"/>
</dbReference>
<keyword evidence="4" id="KW-0539">Nucleus</keyword>
<dbReference type="InterPro" id="IPR045147">
    <property type="entry name" value="ARI3A/B/C"/>
</dbReference>
<sequence length="708" mass="78688">MSLKDPSQFLASIPPSLLTPTAEKDFDLILETIMKKDGKKIRKRPVIGGKWLSLFYLFLQVEIRGGFSHVYTHKRFKEVGEAMGIDSSSVTSVGYILRTKYEKYIDPYVSELRSEIWPDSPAISIFQTSDESSETDGIHISESFRNHTHPGSSCPKAKMSISHPCPTNSSSKSSKSSFLPMPLYEQQHLTPLERTPESLVSSSSSQTSEEALNPINRTVQHKKLDSDVDKLFQFLIHQVIDLQSKVAQNPPPTYFGKRRTSSCCSPGISSLPHGTSTFGHSVDGCGREKRKNTPMSSLNQSYHPSSSPSTSSSTFSVDSPLRSIPFSFLKTIPAHILPSFMKNYPCAQLSIPFSFFFQISQCHSQAYCSPPFPHSASASAFSSSIPVPFVPLVFPRTLTHLHLLADNNEKEGKGKGKDIKKDLQFQLIVPMVMFKCDLSLFPGLTHLSLEVPSNCNISDIARLVSYRLGNIQELTVNKISNLFDGAAERKSDENPSYISVCFPSNLRKLVCNECLPPPCLFHGDVIFPPSVEDVTLNFVADDHQFLSTEEWLKANVTAIQRLWPDILAPKISIHSRGEGDGSICVSFDASHVDVDGSDTSLFHSRSFPRFSQVKRLSLVNAPFVELGMLAVFFPNLESLSLSNTTFLRNEGKSFHKYPLEIASIYPNLKVVSFENIHGEISHGEFTKVPLSFRCSDLSQVSPIIPSMK</sequence>
<feature type="region of interest" description="Disordered" evidence="5">
    <location>
        <begin position="142"/>
        <end position="177"/>
    </location>
</feature>
<evidence type="ECO:0000256" key="2">
    <source>
        <dbReference type="ARBA" id="ARBA00023125"/>
    </source>
</evidence>
<feature type="compositionally biased region" description="Low complexity" evidence="5">
    <location>
        <begin position="197"/>
        <end position="210"/>
    </location>
</feature>
<keyword evidence="3" id="KW-0804">Transcription</keyword>
<organism evidence="7 8">
    <name type="scientific">Aduncisulcus paluster</name>
    <dbReference type="NCBI Taxonomy" id="2918883"/>
    <lineage>
        <taxon>Eukaryota</taxon>
        <taxon>Metamonada</taxon>
        <taxon>Carpediemonas-like organisms</taxon>
        <taxon>Aduncisulcus</taxon>
    </lineage>
</organism>
<dbReference type="SUPFAM" id="SSF46774">
    <property type="entry name" value="ARID-like"/>
    <property type="match status" value="1"/>
</dbReference>
<evidence type="ECO:0000259" key="6">
    <source>
        <dbReference type="PROSITE" id="PS51011"/>
    </source>
</evidence>
<dbReference type="SMART" id="SM01014">
    <property type="entry name" value="ARID"/>
    <property type="match status" value="1"/>
</dbReference>
<keyword evidence="1" id="KW-0805">Transcription regulation</keyword>
<dbReference type="Proteomes" id="UP001057375">
    <property type="component" value="Unassembled WGS sequence"/>
</dbReference>
<evidence type="ECO:0000313" key="8">
    <source>
        <dbReference type="Proteomes" id="UP001057375"/>
    </source>
</evidence>
<evidence type="ECO:0000256" key="4">
    <source>
        <dbReference type="ARBA" id="ARBA00023242"/>
    </source>
</evidence>
<dbReference type="InterPro" id="IPR036431">
    <property type="entry name" value="ARID_dom_sf"/>
</dbReference>
<evidence type="ECO:0000256" key="3">
    <source>
        <dbReference type="ARBA" id="ARBA00023163"/>
    </source>
</evidence>
<accession>A0ABQ5K2F6</accession>
<evidence type="ECO:0000313" key="7">
    <source>
        <dbReference type="EMBL" id="GKT26256.1"/>
    </source>
</evidence>
<dbReference type="InterPro" id="IPR001606">
    <property type="entry name" value="ARID_dom"/>
</dbReference>